<name>A0A9C7BQA1_9VIRU</name>
<feature type="compositionally biased region" description="Polar residues" evidence="5">
    <location>
        <begin position="605"/>
        <end position="620"/>
    </location>
</feature>
<feature type="compositionally biased region" description="Polar residues" evidence="5">
    <location>
        <begin position="628"/>
        <end position="651"/>
    </location>
</feature>
<keyword evidence="1" id="KW-0479">Metal-binding</keyword>
<evidence type="ECO:0000256" key="1">
    <source>
        <dbReference type="ARBA" id="ARBA00022723"/>
    </source>
</evidence>
<dbReference type="InterPro" id="IPR001370">
    <property type="entry name" value="BIR_rpt"/>
</dbReference>
<dbReference type="PROSITE" id="PS50089">
    <property type="entry name" value="ZF_RING_2"/>
    <property type="match status" value="1"/>
</dbReference>
<dbReference type="PROSITE" id="PS50143">
    <property type="entry name" value="BIR_REPEAT_2"/>
    <property type="match status" value="3"/>
</dbReference>
<protein>
    <submittedName>
        <fullName evidence="7">Baculoviral IAP repeat-containing protein</fullName>
    </submittedName>
</protein>
<evidence type="ECO:0000313" key="7">
    <source>
        <dbReference type="EMBL" id="BDT62385.1"/>
    </source>
</evidence>
<dbReference type="PANTHER" id="PTHR10044:SF139">
    <property type="entry name" value="DEATH-ASSOCIATED INHIBITOR OF APOPTOSIS 2"/>
    <property type="match status" value="1"/>
</dbReference>
<dbReference type="GO" id="GO:0051726">
    <property type="term" value="P:regulation of cell cycle"/>
    <property type="evidence" value="ECO:0007669"/>
    <property type="project" value="TreeGrafter"/>
</dbReference>
<dbReference type="GO" id="GO:0043027">
    <property type="term" value="F:cysteine-type endopeptidase inhibitor activity involved in apoptotic process"/>
    <property type="evidence" value="ECO:0007669"/>
    <property type="project" value="TreeGrafter"/>
</dbReference>
<dbReference type="SUPFAM" id="SSF57924">
    <property type="entry name" value="Inhibitor of apoptosis (IAP) repeat"/>
    <property type="match status" value="3"/>
</dbReference>
<dbReference type="EMBL" id="LC738874">
    <property type="protein sequence ID" value="BDT62385.1"/>
    <property type="molecule type" value="Genomic_DNA"/>
</dbReference>
<feature type="region of interest" description="Disordered" evidence="5">
    <location>
        <begin position="537"/>
        <end position="689"/>
    </location>
</feature>
<organism evidence="7">
    <name type="scientific">Melicertus latisulcatus majanivirus</name>
    <dbReference type="NCBI Taxonomy" id="2984277"/>
    <lineage>
        <taxon>Viruses</taxon>
        <taxon>Viruses incertae sedis</taxon>
        <taxon>Naldaviricetes</taxon>
        <taxon>Nimaviridae</taxon>
    </lineage>
</organism>
<dbReference type="GO" id="GO:0008270">
    <property type="term" value="F:zinc ion binding"/>
    <property type="evidence" value="ECO:0007669"/>
    <property type="project" value="UniProtKB-KW"/>
</dbReference>
<evidence type="ECO:0000256" key="5">
    <source>
        <dbReference type="SAM" id="MobiDB-lite"/>
    </source>
</evidence>
<evidence type="ECO:0000256" key="4">
    <source>
        <dbReference type="PROSITE-ProRule" id="PRU00175"/>
    </source>
</evidence>
<accession>A0A9C7BQA1</accession>
<keyword evidence="2 4" id="KW-0863">Zinc-finger</keyword>
<feature type="compositionally biased region" description="Low complexity" evidence="5">
    <location>
        <begin position="207"/>
        <end position="218"/>
    </location>
</feature>
<evidence type="ECO:0000259" key="6">
    <source>
        <dbReference type="PROSITE" id="PS50089"/>
    </source>
</evidence>
<dbReference type="Pfam" id="PF13920">
    <property type="entry name" value="zf-C3HC4_3"/>
    <property type="match status" value="1"/>
</dbReference>
<dbReference type="Gene3D" id="1.10.8.10">
    <property type="entry name" value="DNA helicase RuvA subunit, C-terminal domain"/>
    <property type="match status" value="1"/>
</dbReference>
<dbReference type="InterPro" id="IPR013083">
    <property type="entry name" value="Znf_RING/FYVE/PHD"/>
</dbReference>
<feature type="domain" description="RING-type" evidence="6">
    <location>
        <begin position="731"/>
        <end position="766"/>
    </location>
</feature>
<dbReference type="InterPro" id="IPR050784">
    <property type="entry name" value="IAP"/>
</dbReference>
<feature type="region of interest" description="Disordered" evidence="5">
    <location>
        <begin position="365"/>
        <end position="386"/>
    </location>
</feature>
<feature type="compositionally biased region" description="Low complexity" evidence="5">
    <location>
        <begin position="558"/>
        <end position="572"/>
    </location>
</feature>
<feature type="compositionally biased region" description="Low complexity" evidence="5">
    <location>
        <begin position="668"/>
        <end position="680"/>
    </location>
</feature>
<dbReference type="FunFam" id="1.10.1170.10:FF:000002">
    <property type="entry name" value="Baculoviral IAP repeat containing 7"/>
    <property type="match status" value="1"/>
</dbReference>
<sequence>MSDLSQEIDDMSQEMGDMSLDHGSLAREEYRLNTFEKHNFNIDKKKLAQAGFYYTEKEDNVRCFNCKWEVNVTTISPVDDIARLHKEKRPDCHFAQGLRTNPKPSISKTFTSFDSLRFEKERLDTFIDWPIKWLDPSELASDGFYYLRTADHCSCVFCRGIVGAWEVGDTPRGEHQRHFPHCPFIRGQPVGNVSIHHSNILEQWPRQNSTPQTNTSTQKSGEDECGTSRLMAGSYPECYGPPNKPEVSWETYFPKYLGPKRKDFALTESRLASFNDSRLAIKWPERVTQKPCDLAEAGFFYVGLSDHVRCFYCGNGLRNWEKDDIPWNEHAYWFPECYYVILKKGQEFIDKVRCEKSLHIRKAPAVKQTSNTAPATSSTNASSVSRPVDDKELDSLMNLDIIKAVLRMGYPSHIVKIALKDHIQKTGMPFFGMESCIDAVIRKFEDETRQTLNDISSENEVLNEISSENEVLNEISSENEVLNEISSENEVLNNISSENEVQNDIAMLVIETYNSYSGIRTRTMNYVSVLSENPSTSSAQVSLHSEVSEDPSTSSAQVSPPSEVSEDPSTSSAQVSPPSEVLMSEDPSTSGIQASPPSEVLMSEDPSTYDIQASPPSEVSMSEDLFTSGIQTSPPSEVSEDPSTSSAQVSPPSEVLMSEDPSTASNITSHTTSPTSVTSTAPPHGMSYQGDDNAMRVDERSIIMQTEAITSPQSIKESMDELERTPETHICKICMDAMLEVVFIPCRHMITCANCALALNMCPICRNDIQRMINVIIS</sequence>
<dbReference type="PANTHER" id="PTHR10044">
    <property type="entry name" value="INHIBITOR OF APOPTOSIS"/>
    <property type="match status" value="1"/>
</dbReference>
<feature type="compositionally biased region" description="Low complexity" evidence="5">
    <location>
        <begin position="369"/>
        <end position="386"/>
    </location>
</feature>
<dbReference type="SMART" id="SM00184">
    <property type="entry name" value="RING"/>
    <property type="match status" value="1"/>
</dbReference>
<evidence type="ECO:0000256" key="2">
    <source>
        <dbReference type="ARBA" id="ARBA00022771"/>
    </source>
</evidence>
<reference evidence="7" key="1">
    <citation type="submission" date="2022-10" db="EMBL/GenBank/DDBJ databases">
        <title>Genome sequences of endogenous nimaviruses in decapod crustaceans.</title>
        <authorList>
            <person name="Kawato S."/>
            <person name="Nozaki R."/>
            <person name="Kondo H."/>
            <person name="Hirono I."/>
        </authorList>
    </citation>
    <scope>NUCLEOTIDE SEQUENCE</scope>
    <source>
        <strain evidence="7">Okinawa2016</strain>
    </source>
</reference>
<keyword evidence="3" id="KW-0862">Zinc</keyword>
<evidence type="ECO:0000256" key="3">
    <source>
        <dbReference type="ARBA" id="ARBA00022833"/>
    </source>
</evidence>
<dbReference type="InterPro" id="IPR001841">
    <property type="entry name" value="Znf_RING"/>
</dbReference>
<dbReference type="GO" id="GO:0031398">
    <property type="term" value="P:positive regulation of protein ubiquitination"/>
    <property type="evidence" value="ECO:0007669"/>
    <property type="project" value="TreeGrafter"/>
</dbReference>
<dbReference type="SMART" id="SM00238">
    <property type="entry name" value="BIR"/>
    <property type="match status" value="3"/>
</dbReference>
<feature type="compositionally biased region" description="Polar residues" evidence="5">
    <location>
        <begin position="586"/>
        <end position="596"/>
    </location>
</feature>
<feature type="region of interest" description="Disordered" evidence="5">
    <location>
        <begin position="202"/>
        <end position="225"/>
    </location>
</feature>
<dbReference type="CDD" id="cd00022">
    <property type="entry name" value="BIR"/>
    <property type="match status" value="3"/>
</dbReference>
<dbReference type="GO" id="GO:0061630">
    <property type="term" value="F:ubiquitin protein ligase activity"/>
    <property type="evidence" value="ECO:0007669"/>
    <property type="project" value="TreeGrafter"/>
</dbReference>
<proteinExistence type="predicted"/>
<dbReference type="Pfam" id="PF00653">
    <property type="entry name" value="BIR"/>
    <property type="match status" value="3"/>
</dbReference>
<dbReference type="Gene3D" id="3.30.40.10">
    <property type="entry name" value="Zinc/RING finger domain, C3HC4 (zinc finger)"/>
    <property type="match status" value="1"/>
</dbReference>
<feature type="compositionally biased region" description="Polar residues" evidence="5">
    <location>
        <begin position="537"/>
        <end position="557"/>
    </location>
</feature>
<dbReference type="Gene3D" id="1.10.1170.10">
    <property type="entry name" value="Inhibitor Of Apoptosis Protein (2mihbC-IAP-1), Chain A"/>
    <property type="match status" value="3"/>
</dbReference>